<gene>
    <name evidence="8" type="ORF">MVEN_01184500</name>
</gene>
<evidence type="ECO:0000256" key="6">
    <source>
        <dbReference type="SAM" id="MobiDB-lite"/>
    </source>
</evidence>
<comment type="similarity">
    <text evidence="3">In the C-terminal section; belongs to the MoeA family.</text>
</comment>
<dbReference type="GO" id="GO:0061598">
    <property type="term" value="F:molybdopterin adenylyltransferase activity"/>
    <property type="evidence" value="ECO:0007669"/>
    <property type="project" value="UniProtKB-UniRule"/>
</dbReference>
<feature type="compositionally biased region" description="Basic residues" evidence="6">
    <location>
        <begin position="183"/>
        <end position="194"/>
    </location>
</feature>
<keyword evidence="5" id="KW-0460">Magnesium</keyword>
<dbReference type="InterPro" id="IPR038987">
    <property type="entry name" value="MoeA-like"/>
</dbReference>
<keyword evidence="5" id="KW-0500">Molybdenum</keyword>
<proteinExistence type="inferred from homology"/>
<dbReference type="GO" id="GO:0006777">
    <property type="term" value="P:Mo-molybdopterin cofactor biosynthetic process"/>
    <property type="evidence" value="ECO:0007669"/>
    <property type="project" value="UniProtKB-UniRule"/>
</dbReference>
<dbReference type="GO" id="GO:0005524">
    <property type="term" value="F:ATP binding"/>
    <property type="evidence" value="ECO:0007669"/>
    <property type="project" value="UniProtKB-UniRule"/>
</dbReference>
<dbReference type="SUPFAM" id="SSF53218">
    <property type="entry name" value="Molybdenum cofactor biosynthesis proteins"/>
    <property type="match status" value="2"/>
</dbReference>
<reference evidence="8" key="1">
    <citation type="submission" date="2020-05" db="EMBL/GenBank/DDBJ databases">
        <title>Mycena genomes resolve the evolution of fungal bioluminescence.</title>
        <authorList>
            <person name="Tsai I.J."/>
        </authorList>
    </citation>
    <scope>NUCLEOTIDE SEQUENCE</scope>
    <source>
        <strain evidence="8">CCC161011</strain>
    </source>
</reference>
<accession>A0A8H7CXV9</accession>
<dbReference type="InterPro" id="IPR036135">
    <property type="entry name" value="MoeA_linker/N_sf"/>
</dbReference>
<dbReference type="CDD" id="cd00886">
    <property type="entry name" value="MogA_MoaB"/>
    <property type="match status" value="1"/>
</dbReference>
<dbReference type="AlphaFoldDB" id="A0A8H7CXV9"/>
<dbReference type="Gene3D" id="2.40.340.10">
    <property type="entry name" value="MoeA, C-terminal, domain IV"/>
    <property type="match status" value="1"/>
</dbReference>
<dbReference type="CDD" id="cd00887">
    <property type="entry name" value="MoeA"/>
    <property type="match status" value="1"/>
</dbReference>
<comment type="function">
    <text evidence="5">Catalyzes two steps in the biosynthesis of the molybdenum cofactor. In the first step, molybdopterin is adenylated. Subsequently, molybdate is inserted into adenylated molybdopterin and AMP is released.</text>
</comment>
<evidence type="ECO:0000313" key="9">
    <source>
        <dbReference type="Proteomes" id="UP000620124"/>
    </source>
</evidence>
<feature type="domain" description="MoaB/Mog" evidence="7">
    <location>
        <begin position="7"/>
        <end position="153"/>
    </location>
</feature>
<dbReference type="EMBL" id="JACAZI010000009">
    <property type="protein sequence ID" value="KAF7352212.1"/>
    <property type="molecule type" value="Genomic_DNA"/>
</dbReference>
<dbReference type="PROSITE" id="PS01079">
    <property type="entry name" value="MOCF_BIOSYNTHESIS_2"/>
    <property type="match status" value="1"/>
</dbReference>
<dbReference type="Pfam" id="PF03453">
    <property type="entry name" value="MoeA_N"/>
    <property type="match status" value="1"/>
</dbReference>
<organism evidence="8 9">
    <name type="scientific">Mycena venus</name>
    <dbReference type="NCBI Taxonomy" id="2733690"/>
    <lineage>
        <taxon>Eukaryota</taxon>
        <taxon>Fungi</taxon>
        <taxon>Dikarya</taxon>
        <taxon>Basidiomycota</taxon>
        <taxon>Agaricomycotina</taxon>
        <taxon>Agaricomycetes</taxon>
        <taxon>Agaricomycetidae</taxon>
        <taxon>Agaricales</taxon>
        <taxon>Marasmiineae</taxon>
        <taxon>Mycenaceae</taxon>
        <taxon>Mycena</taxon>
    </lineage>
</organism>
<sequence>MSRIRVAVLTVSDTASANGSADKSGPAIREILGQSESFSCNDHLIVPDDFQSIQNAVEHWCDTGVVDWIITTGGTGFGVRDQTPEAITPLIEREAPGLVHLMISTSLKHTPLAALSRPVAGTIKSTLVVTLPGSVKAVKENMDALISAGVVSHAIELIRGGTGKEVHAQLAAEGSTQSVTPAPHHHHHHHHHHDHQIPQPRTLSHDPSAPASARNRISPYPLISLEDALDLVLNQYYRARRSKTVGQLHLHLHLWTQELIRVQVTHELSGHVLAEDVYAPQNVPSTSTTSVDGYALRSTDPPGVYKVLTSQSHSIALPLPADSVYRINTGGPLPAGTDTVIMVEDTRLVSTFKDADGADGEEKEVECLVQVPKDENVRAPGSDVRKGDLVLQKGDIILSEGGEIGTLSFVGRKEVEVYKRPVVALLSTGNELLDLQNPKPQSGDEWGGIWDINRPSLHAALRGMGYDVVDLGIVPDDIPSHVDAIRKGLDTADILLTTGGTSMGPTDLLKPVIERHFSGTVHFGRVTVKPGKPTTFATIPCAGGVAKPVFALPGNPASALVTFNIFVVPALRKLGGWPKGRCHLARVPVKLASPMNLDPRTEFHRVVVRADAEGLRAFSTGGQRSSRVASLNGANGLVVLPMRTPEQSRLEVDTVVSAVMIGNILNF</sequence>
<dbReference type="Pfam" id="PF03454">
    <property type="entry name" value="MoeA_C"/>
    <property type="match status" value="1"/>
</dbReference>
<comment type="caution">
    <text evidence="8">The sequence shown here is derived from an EMBL/GenBank/DDBJ whole genome shotgun (WGS) entry which is preliminary data.</text>
</comment>
<evidence type="ECO:0000256" key="5">
    <source>
        <dbReference type="RuleBase" id="RU365090"/>
    </source>
</evidence>
<dbReference type="PANTHER" id="PTHR10192:SF5">
    <property type="entry name" value="GEPHYRIN"/>
    <property type="match status" value="1"/>
</dbReference>
<comment type="similarity">
    <text evidence="2">In the N-terminal section; belongs to the MoaB/Mog family.</text>
</comment>
<evidence type="ECO:0000259" key="7">
    <source>
        <dbReference type="SMART" id="SM00852"/>
    </source>
</evidence>
<dbReference type="InterPro" id="IPR001453">
    <property type="entry name" value="MoaB/Mog_dom"/>
</dbReference>
<dbReference type="InterPro" id="IPR036425">
    <property type="entry name" value="MoaB/Mog-like_dom_sf"/>
</dbReference>
<evidence type="ECO:0000313" key="8">
    <source>
        <dbReference type="EMBL" id="KAF7352212.1"/>
    </source>
</evidence>
<dbReference type="NCBIfam" id="TIGR00177">
    <property type="entry name" value="molyb_syn"/>
    <property type="match status" value="2"/>
</dbReference>
<keyword evidence="9" id="KW-1185">Reference proteome</keyword>
<keyword evidence="5 8" id="KW-0808">Transferase</keyword>
<dbReference type="SUPFAM" id="SSF63867">
    <property type="entry name" value="MoeA C-terminal domain-like"/>
    <property type="match status" value="1"/>
</dbReference>
<dbReference type="PANTHER" id="PTHR10192">
    <property type="entry name" value="MOLYBDOPTERIN BIOSYNTHESIS PROTEIN"/>
    <property type="match status" value="1"/>
</dbReference>
<dbReference type="Gene3D" id="3.40.980.10">
    <property type="entry name" value="MoaB/Mog-like domain"/>
    <property type="match status" value="2"/>
</dbReference>
<evidence type="ECO:0000256" key="3">
    <source>
        <dbReference type="ARBA" id="ARBA00008339"/>
    </source>
</evidence>
<dbReference type="InterPro" id="IPR036688">
    <property type="entry name" value="MoeA_C_domain_IV_sf"/>
</dbReference>
<protein>
    <submittedName>
        <fullName evidence="8">Molybdopterin molybdenumtransferase</fullName>
    </submittedName>
</protein>
<dbReference type="UniPathway" id="UPA00344"/>
<name>A0A8H7CXV9_9AGAR</name>
<dbReference type="Gene3D" id="2.170.190.11">
    <property type="entry name" value="Molybdopterin biosynthesis moea protein, domain 3"/>
    <property type="match status" value="1"/>
</dbReference>
<comment type="cofactor">
    <cofactor evidence="5">
        <name>Mg(2+)</name>
        <dbReference type="ChEBI" id="CHEBI:18420"/>
    </cofactor>
</comment>
<evidence type="ECO:0000256" key="4">
    <source>
        <dbReference type="ARBA" id="ARBA00023150"/>
    </source>
</evidence>
<dbReference type="OrthoDB" id="4349954at2759"/>
<keyword evidence="4 5" id="KW-0501">Molybdenum cofactor biosynthesis</keyword>
<comment type="catalytic activity">
    <reaction evidence="5">
        <text>adenylyl-molybdopterin + molybdate = Mo-molybdopterin + AMP + H(+)</text>
        <dbReference type="Rhea" id="RHEA:35047"/>
        <dbReference type="ChEBI" id="CHEBI:15378"/>
        <dbReference type="ChEBI" id="CHEBI:36264"/>
        <dbReference type="ChEBI" id="CHEBI:62727"/>
        <dbReference type="ChEBI" id="CHEBI:71302"/>
        <dbReference type="ChEBI" id="CHEBI:456215"/>
    </reaction>
</comment>
<dbReference type="InterPro" id="IPR008284">
    <property type="entry name" value="MoCF_biosynth_CS"/>
</dbReference>
<comment type="similarity">
    <text evidence="5">Belongs to the MoeA family.</text>
</comment>
<comment type="catalytic activity">
    <reaction evidence="5">
        <text>molybdopterin + ATP + H(+) = adenylyl-molybdopterin + diphosphate</text>
        <dbReference type="Rhea" id="RHEA:31331"/>
        <dbReference type="ChEBI" id="CHEBI:15378"/>
        <dbReference type="ChEBI" id="CHEBI:30616"/>
        <dbReference type="ChEBI" id="CHEBI:33019"/>
        <dbReference type="ChEBI" id="CHEBI:58698"/>
        <dbReference type="ChEBI" id="CHEBI:62727"/>
    </reaction>
</comment>
<dbReference type="Pfam" id="PF00994">
    <property type="entry name" value="MoCF_biosynth"/>
    <property type="match status" value="2"/>
</dbReference>
<dbReference type="Gene3D" id="3.90.105.10">
    <property type="entry name" value="Molybdopterin biosynthesis moea protein, domain 2"/>
    <property type="match status" value="1"/>
</dbReference>
<dbReference type="InterPro" id="IPR005111">
    <property type="entry name" value="MoeA_C_domain_IV"/>
</dbReference>
<dbReference type="GO" id="GO:0046872">
    <property type="term" value="F:metal ion binding"/>
    <property type="evidence" value="ECO:0007669"/>
    <property type="project" value="UniProtKB-UniRule"/>
</dbReference>
<feature type="region of interest" description="Disordered" evidence="6">
    <location>
        <begin position="168"/>
        <end position="215"/>
    </location>
</feature>
<dbReference type="GO" id="GO:0061599">
    <property type="term" value="F:molybdopterin molybdotransferase activity"/>
    <property type="evidence" value="ECO:0007669"/>
    <property type="project" value="UniProtKB-UniRule"/>
</dbReference>
<evidence type="ECO:0000256" key="1">
    <source>
        <dbReference type="ARBA" id="ARBA00005046"/>
    </source>
</evidence>
<dbReference type="Proteomes" id="UP000620124">
    <property type="component" value="Unassembled WGS sequence"/>
</dbReference>
<dbReference type="GO" id="GO:0005829">
    <property type="term" value="C:cytosol"/>
    <property type="evidence" value="ECO:0007669"/>
    <property type="project" value="TreeGrafter"/>
</dbReference>
<evidence type="ECO:0000256" key="2">
    <source>
        <dbReference type="ARBA" id="ARBA00007589"/>
    </source>
</evidence>
<dbReference type="InterPro" id="IPR005110">
    <property type="entry name" value="MoeA_linker/N"/>
</dbReference>
<dbReference type="SMART" id="SM00852">
    <property type="entry name" value="MoCF_biosynth"/>
    <property type="match status" value="2"/>
</dbReference>
<keyword evidence="5" id="KW-0479">Metal-binding</keyword>
<dbReference type="FunFam" id="3.40.980.10:FF:000001">
    <property type="entry name" value="Molybdopterin molybdenumtransferase"/>
    <property type="match status" value="1"/>
</dbReference>
<dbReference type="SUPFAM" id="SSF63882">
    <property type="entry name" value="MoeA N-terminal region -like"/>
    <property type="match status" value="1"/>
</dbReference>
<feature type="domain" description="MoaB/Mog" evidence="7">
    <location>
        <begin position="424"/>
        <end position="573"/>
    </location>
</feature>
<comment type="pathway">
    <text evidence="1 5">Cofactor biosynthesis; molybdopterin biosynthesis.</text>
</comment>